<dbReference type="InterPro" id="IPR018244">
    <property type="entry name" value="Allrgn_V5/Tpx1_CS"/>
</dbReference>
<reference evidence="3" key="2">
    <citation type="submission" date="2025-09" db="UniProtKB">
        <authorList>
            <consortium name="Ensembl"/>
        </authorList>
    </citation>
    <scope>IDENTIFICATION</scope>
</reference>
<sequence>MLVNHRCQTWSQKCLELLWDAIVGVGIVNKDGRTLLLPPLIKWDPMLKLVAEGYAAKCIWNHNPDLEDTGENLFAGTGPLDLRVALEKWFLEHLYYDFHNNSCNDDKMCGHYTQMVWSDTHRVGCAAHLCNNMEGLAWEKISFLVCNYYPAGNYEEERPYVEGDSCSQCPEKLQKCENNLCGMTLF</sequence>
<dbReference type="SMART" id="SM00198">
    <property type="entry name" value="SCP"/>
    <property type="match status" value="1"/>
</dbReference>
<dbReference type="GO" id="GO:0005576">
    <property type="term" value="C:extracellular region"/>
    <property type="evidence" value="ECO:0007669"/>
    <property type="project" value="InterPro"/>
</dbReference>
<dbReference type="AlphaFoldDB" id="A0A3Q2XHR6"/>
<dbReference type="SUPFAM" id="SSF55797">
    <property type="entry name" value="PR-1-like"/>
    <property type="match status" value="1"/>
</dbReference>
<reference evidence="3" key="1">
    <citation type="submission" date="2025-08" db="UniProtKB">
        <authorList>
            <consortium name="Ensembl"/>
        </authorList>
    </citation>
    <scope>IDENTIFICATION</scope>
</reference>
<proteinExistence type="inferred from homology"/>
<dbReference type="PROSITE" id="PS01010">
    <property type="entry name" value="CRISP_2"/>
    <property type="match status" value="1"/>
</dbReference>
<dbReference type="PROSITE" id="PS01009">
    <property type="entry name" value="CRISP_1"/>
    <property type="match status" value="1"/>
</dbReference>
<name>A0A3Q2XHR6_HIPCM</name>
<dbReference type="PRINTS" id="PR00837">
    <property type="entry name" value="V5TPXLIKE"/>
</dbReference>
<protein>
    <recommendedName>
        <fullName evidence="2">SCP domain-containing protein</fullName>
    </recommendedName>
</protein>
<dbReference type="PRINTS" id="PR00838">
    <property type="entry name" value="V5ALLERGEN"/>
</dbReference>
<accession>A0A3Q2XHR6</accession>
<dbReference type="PANTHER" id="PTHR10334">
    <property type="entry name" value="CYSTEINE-RICH SECRETORY PROTEIN-RELATED"/>
    <property type="match status" value="1"/>
</dbReference>
<evidence type="ECO:0000256" key="1">
    <source>
        <dbReference type="ARBA" id="ARBA00009923"/>
    </source>
</evidence>
<organism evidence="3 4">
    <name type="scientific">Hippocampus comes</name>
    <name type="common">Tiger tail seahorse</name>
    <dbReference type="NCBI Taxonomy" id="109280"/>
    <lineage>
        <taxon>Eukaryota</taxon>
        <taxon>Metazoa</taxon>
        <taxon>Chordata</taxon>
        <taxon>Craniata</taxon>
        <taxon>Vertebrata</taxon>
        <taxon>Euteleostomi</taxon>
        <taxon>Actinopterygii</taxon>
        <taxon>Neopterygii</taxon>
        <taxon>Teleostei</taxon>
        <taxon>Neoteleostei</taxon>
        <taxon>Acanthomorphata</taxon>
        <taxon>Syngnathiaria</taxon>
        <taxon>Syngnathiformes</taxon>
        <taxon>Syngnathoidei</taxon>
        <taxon>Syngnathidae</taxon>
        <taxon>Hippocampus</taxon>
    </lineage>
</organism>
<dbReference type="InterPro" id="IPR002413">
    <property type="entry name" value="V5_allergen-like"/>
</dbReference>
<evidence type="ECO:0000313" key="3">
    <source>
        <dbReference type="Ensembl" id="ENSHCOP00000003933.1"/>
    </source>
</evidence>
<feature type="domain" description="SCP" evidence="2">
    <location>
        <begin position="27"/>
        <end position="156"/>
    </location>
</feature>
<comment type="similarity">
    <text evidence="1">Belongs to the CRISP family.</text>
</comment>
<dbReference type="GeneTree" id="ENSGT00940000156473"/>
<dbReference type="Pfam" id="PF00188">
    <property type="entry name" value="CAP"/>
    <property type="match status" value="1"/>
</dbReference>
<dbReference type="InterPro" id="IPR001283">
    <property type="entry name" value="CRISP-related"/>
</dbReference>
<dbReference type="Ensembl" id="ENSHCOT00000007904.1">
    <property type="protein sequence ID" value="ENSHCOP00000003933.1"/>
    <property type="gene ID" value="ENSHCOG00000005329.1"/>
</dbReference>
<dbReference type="Proteomes" id="UP000264820">
    <property type="component" value="Unplaced"/>
</dbReference>
<dbReference type="InterPro" id="IPR035940">
    <property type="entry name" value="CAP_sf"/>
</dbReference>
<evidence type="ECO:0000313" key="4">
    <source>
        <dbReference type="Proteomes" id="UP000264820"/>
    </source>
</evidence>
<dbReference type="InterPro" id="IPR014044">
    <property type="entry name" value="CAP_dom"/>
</dbReference>
<evidence type="ECO:0000259" key="2">
    <source>
        <dbReference type="SMART" id="SM00198"/>
    </source>
</evidence>
<dbReference type="Gene3D" id="3.40.33.10">
    <property type="entry name" value="CAP"/>
    <property type="match status" value="1"/>
</dbReference>
<dbReference type="STRING" id="109280.ENSHCOP00000003933"/>
<dbReference type="OMA" id="WAREANY"/>
<keyword evidence="4" id="KW-1185">Reference proteome</keyword>